<dbReference type="PANTHER" id="PTHR42058:SF1">
    <property type="entry name" value="G-PROTEIN COUPLED RECEPTORS FAMILY 2 PROFILE 2 DOMAIN-CONTAINING PROTEIN"/>
    <property type="match status" value="1"/>
</dbReference>
<dbReference type="PANTHER" id="PTHR42058">
    <property type="entry name" value="G_PROTEIN_RECEP_F2_4 DOMAIN-CONTAINING PROTEIN"/>
    <property type="match status" value="1"/>
</dbReference>
<evidence type="ECO:0000256" key="5">
    <source>
        <dbReference type="SAM" id="MobiDB-lite"/>
    </source>
</evidence>
<feature type="region of interest" description="Disordered" evidence="5">
    <location>
        <begin position="255"/>
        <end position="275"/>
    </location>
</feature>
<feature type="compositionally biased region" description="Basic and acidic residues" evidence="5">
    <location>
        <begin position="633"/>
        <end position="655"/>
    </location>
</feature>
<comment type="caution">
    <text evidence="7">The sequence shown here is derived from an EMBL/GenBank/DDBJ whole genome shotgun (WGS) entry which is preliminary data.</text>
</comment>
<feature type="compositionally biased region" description="Basic and acidic residues" evidence="5">
    <location>
        <begin position="807"/>
        <end position="824"/>
    </location>
</feature>
<evidence type="ECO:0000256" key="1">
    <source>
        <dbReference type="ARBA" id="ARBA00004141"/>
    </source>
</evidence>
<feature type="transmembrane region" description="Helical" evidence="6">
    <location>
        <begin position="298"/>
        <end position="319"/>
    </location>
</feature>
<evidence type="ECO:0000313" key="7">
    <source>
        <dbReference type="EMBL" id="KAJ9664940.1"/>
    </source>
</evidence>
<organism evidence="7 8">
    <name type="scientific">Coniosporium apollinis</name>
    <dbReference type="NCBI Taxonomy" id="61459"/>
    <lineage>
        <taxon>Eukaryota</taxon>
        <taxon>Fungi</taxon>
        <taxon>Dikarya</taxon>
        <taxon>Ascomycota</taxon>
        <taxon>Pezizomycotina</taxon>
        <taxon>Dothideomycetes</taxon>
        <taxon>Dothideomycetes incertae sedis</taxon>
        <taxon>Coniosporium</taxon>
    </lineage>
</organism>
<feature type="compositionally biased region" description="Polar residues" evidence="5">
    <location>
        <begin position="258"/>
        <end position="274"/>
    </location>
</feature>
<dbReference type="InterPro" id="IPR000832">
    <property type="entry name" value="GPCR_2_secretin-like"/>
</dbReference>
<keyword evidence="8" id="KW-1185">Reference proteome</keyword>
<evidence type="ECO:0000313" key="8">
    <source>
        <dbReference type="Proteomes" id="UP001172684"/>
    </source>
</evidence>
<feature type="compositionally biased region" description="Gly residues" evidence="5">
    <location>
        <begin position="478"/>
        <end position="489"/>
    </location>
</feature>
<feature type="transmembrane region" description="Helical" evidence="6">
    <location>
        <begin position="368"/>
        <end position="388"/>
    </location>
</feature>
<dbReference type="EMBL" id="JAPDRL010000034">
    <property type="protein sequence ID" value="KAJ9664940.1"/>
    <property type="molecule type" value="Genomic_DNA"/>
</dbReference>
<feature type="compositionally biased region" description="Low complexity" evidence="5">
    <location>
        <begin position="836"/>
        <end position="846"/>
    </location>
</feature>
<feature type="region of interest" description="Disordered" evidence="5">
    <location>
        <begin position="525"/>
        <end position="551"/>
    </location>
</feature>
<feature type="transmembrane region" description="Helical" evidence="6">
    <location>
        <begin position="61"/>
        <end position="83"/>
    </location>
</feature>
<feature type="transmembrane region" description="Helical" evidence="6">
    <location>
        <begin position="134"/>
        <end position="158"/>
    </location>
</feature>
<evidence type="ECO:0000256" key="4">
    <source>
        <dbReference type="ARBA" id="ARBA00023136"/>
    </source>
</evidence>
<feature type="transmembrane region" description="Helical" evidence="6">
    <location>
        <begin position="214"/>
        <end position="244"/>
    </location>
</feature>
<feature type="compositionally biased region" description="Pro residues" evidence="5">
    <location>
        <begin position="664"/>
        <end position="691"/>
    </location>
</feature>
<sequence>MNFLSECLPPFRDLRDYPELGGYGKGRLCSPFPPGSNLTCCLPCPIQDYVYPDNFASKLKIAQYCSIPSLLACAFLLFSFVFLPPEKSQRHYLSVGLLISVLLITISFIIPLGTDPDLCYDQVTPHDMYSDMSCAWTGALLQVGGMGAVVWVLLRTAWLHIRICWDREPGLMFALFSMISGITIPAVFLASVLASSGVSYRTGQVCFANHDKSFAAYWAWLITFAGLSLVLQLITAVYCVYIFVRSQRREKARMRGGISSQTHRTAQEGGSQLRSGFERVRHSSVEWRKIRRLFLLQWRGIAISILVVIQTVYFATTFINQDSKLDIGRTSAQDMLNFQAWGTCLVFAGGNKNPCLNLAEKITGGPHIVISSVVWAGLSGVICFFFLARTSMFTAWLTLLTSPAHRLHEHLIARRAPKDEEHNPFSYASDKEAAKRISAAPSHASSPHRSATSRHRSRSSVISTKTTSSAKSNTSGGSASGAGGAGGGKSPKHSPSNSQHKTLSIISETSPSFPTSPTTAAALAAAAADKSLPSTPGTPATPRKTVPSKYRVPTRLNPVPRIVAMGPNAPTRVGLPKEVVVGGARGARGSREVGPMPERKASLRASEAFPGTAARLAAEEELEGMLGIGGEGEGERDGGEGDEGEKDKEKEKEGEQQGNGAPAPTSPPTTPPPSSPPPSSPPPSLPLPLEPPKQDIRHPSVLMPATAKAQLAAAVRAQVVRELAQPARSESPLWGRPEQREAALRNEALYSEAESSKAGQLKAEREEAQQLGTLMPDPRTVLLARGGLGMNPVVVETAKEGGGQRARRVEEEAKEAKEGEKQEDAQPSLSVPRKPVGGAAVAAQVEAIEKAEEKVKAEEKDEKDDEKEQKEGKREEKEEKEVAVGEPSAKFMALTPEAKKEADASKAAPQAQTQTLLRTPSQHGPNWSLQSGPKTGEEDEDKKDGTYFYAL</sequence>
<keyword evidence="2 6" id="KW-0812">Transmembrane</keyword>
<evidence type="ECO:0008006" key="9">
    <source>
        <dbReference type="Google" id="ProtNLM"/>
    </source>
</evidence>
<feature type="region of interest" description="Disordered" evidence="5">
    <location>
        <begin position="585"/>
        <end position="607"/>
    </location>
</feature>
<dbReference type="InterPro" id="IPR053247">
    <property type="entry name" value="GPCR_GPR1/git3-like"/>
</dbReference>
<gene>
    <name evidence="7" type="ORF">H2201_004992</name>
</gene>
<keyword evidence="3 6" id="KW-1133">Transmembrane helix</keyword>
<evidence type="ECO:0000256" key="6">
    <source>
        <dbReference type="SAM" id="Phobius"/>
    </source>
</evidence>
<feature type="region of interest" description="Disordered" evidence="5">
    <location>
        <begin position="745"/>
        <end position="951"/>
    </location>
</feature>
<proteinExistence type="predicted"/>
<evidence type="ECO:0000256" key="2">
    <source>
        <dbReference type="ARBA" id="ARBA00022692"/>
    </source>
</evidence>
<feature type="region of interest" description="Disordered" evidence="5">
    <location>
        <begin position="626"/>
        <end position="704"/>
    </location>
</feature>
<feature type="compositionally biased region" description="Low complexity" evidence="5">
    <location>
        <begin position="525"/>
        <end position="535"/>
    </location>
</feature>
<feature type="compositionally biased region" description="Low complexity" evidence="5">
    <location>
        <begin position="459"/>
        <end position="477"/>
    </location>
</feature>
<feature type="region of interest" description="Disordered" evidence="5">
    <location>
        <begin position="436"/>
        <end position="503"/>
    </location>
</feature>
<feature type="compositionally biased region" description="Polar residues" evidence="5">
    <location>
        <begin position="910"/>
        <end position="933"/>
    </location>
</feature>
<feature type="compositionally biased region" description="Low complexity" evidence="5">
    <location>
        <begin position="438"/>
        <end position="450"/>
    </location>
</feature>
<feature type="compositionally biased region" description="Basic and acidic residues" evidence="5">
    <location>
        <begin position="847"/>
        <end position="883"/>
    </location>
</feature>
<feature type="transmembrane region" description="Helical" evidence="6">
    <location>
        <begin position="170"/>
        <end position="194"/>
    </location>
</feature>
<evidence type="ECO:0000256" key="3">
    <source>
        <dbReference type="ARBA" id="ARBA00022989"/>
    </source>
</evidence>
<keyword evidence="4 6" id="KW-0472">Membrane</keyword>
<protein>
    <recommendedName>
        <fullName evidence="9">G-protein coupled receptors family 2 profile 2 domain-containing protein</fullName>
    </recommendedName>
</protein>
<dbReference type="Gene3D" id="1.20.1070.10">
    <property type="entry name" value="Rhodopsin 7-helix transmembrane proteins"/>
    <property type="match status" value="1"/>
</dbReference>
<feature type="transmembrane region" description="Helical" evidence="6">
    <location>
        <begin position="95"/>
        <end position="114"/>
    </location>
</feature>
<accession>A0ABQ9NRB0</accession>
<comment type="subcellular location">
    <subcellularLocation>
        <location evidence="1">Membrane</location>
        <topology evidence="1">Multi-pass membrane protein</topology>
    </subcellularLocation>
</comment>
<name>A0ABQ9NRB0_9PEZI</name>
<dbReference type="Proteomes" id="UP001172684">
    <property type="component" value="Unassembled WGS sequence"/>
</dbReference>
<dbReference type="Pfam" id="PF00002">
    <property type="entry name" value="7tm_2"/>
    <property type="match status" value="1"/>
</dbReference>
<reference evidence="7" key="1">
    <citation type="submission" date="2022-10" db="EMBL/GenBank/DDBJ databases">
        <title>Culturing micro-colonial fungi from biological soil crusts in the Mojave desert and describing Neophaeococcomyces mojavensis, and introducing the new genera and species Taxawa tesnikishii.</title>
        <authorList>
            <person name="Kurbessoian T."/>
            <person name="Stajich J.E."/>
        </authorList>
    </citation>
    <scope>NUCLEOTIDE SEQUENCE</scope>
    <source>
        <strain evidence="7">TK_1</strain>
    </source>
</reference>